<name>A0AAN8JBS9_PATCE</name>
<reference evidence="2 3" key="1">
    <citation type="submission" date="2024-01" db="EMBL/GenBank/DDBJ databases">
        <title>The genome of the rayed Mediterranean limpet Patella caerulea (Linnaeus, 1758).</title>
        <authorList>
            <person name="Anh-Thu Weber A."/>
            <person name="Halstead-Nussloch G."/>
        </authorList>
    </citation>
    <scope>NUCLEOTIDE SEQUENCE [LARGE SCALE GENOMIC DNA]</scope>
    <source>
        <strain evidence="2">AATW-2023a</strain>
        <tissue evidence="2">Whole specimen</tissue>
    </source>
</reference>
<protein>
    <submittedName>
        <fullName evidence="2">Uncharacterized protein</fullName>
    </submittedName>
</protein>
<evidence type="ECO:0000313" key="3">
    <source>
        <dbReference type="Proteomes" id="UP001347796"/>
    </source>
</evidence>
<accession>A0AAN8JBS9</accession>
<evidence type="ECO:0000256" key="1">
    <source>
        <dbReference type="SAM" id="MobiDB-lite"/>
    </source>
</evidence>
<proteinExistence type="predicted"/>
<dbReference type="EMBL" id="JAZGQO010000010">
    <property type="protein sequence ID" value="KAK6174992.1"/>
    <property type="molecule type" value="Genomic_DNA"/>
</dbReference>
<dbReference type="Proteomes" id="UP001347796">
    <property type="component" value="Unassembled WGS sequence"/>
</dbReference>
<comment type="caution">
    <text evidence="2">The sequence shown here is derived from an EMBL/GenBank/DDBJ whole genome shotgun (WGS) entry which is preliminary data.</text>
</comment>
<gene>
    <name evidence="2" type="ORF">SNE40_013535</name>
</gene>
<feature type="region of interest" description="Disordered" evidence="1">
    <location>
        <begin position="89"/>
        <end position="117"/>
    </location>
</feature>
<dbReference type="AlphaFoldDB" id="A0AAN8JBS9"/>
<sequence>MLDGDDWFEVMEEVVVIPECEPETTTETVPDTLPDTASDTYLEVNEVIVVSDSDEDDENDDEWLVARDHDWVRGDPLKPLVMDIKDDPFWSYTPSTPPTPPSPVYEPYTSDIRYKDEDEDDAEFIRRVRLG</sequence>
<feature type="compositionally biased region" description="Pro residues" evidence="1">
    <location>
        <begin position="95"/>
        <end position="104"/>
    </location>
</feature>
<evidence type="ECO:0000313" key="2">
    <source>
        <dbReference type="EMBL" id="KAK6174992.1"/>
    </source>
</evidence>
<keyword evidence="3" id="KW-1185">Reference proteome</keyword>
<organism evidence="2 3">
    <name type="scientific">Patella caerulea</name>
    <name type="common">Rayed Mediterranean limpet</name>
    <dbReference type="NCBI Taxonomy" id="87958"/>
    <lineage>
        <taxon>Eukaryota</taxon>
        <taxon>Metazoa</taxon>
        <taxon>Spiralia</taxon>
        <taxon>Lophotrochozoa</taxon>
        <taxon>Mollusca</taxon>
        <taxon>Gastropoda</taxon>
        <taxon>Patellogastropoda</taxon>
        <taxon>Patelloidea</taxon>
        <taxon>Patellidae</taxon>
        <taxon>Patella</taxon>
    </lineage>
</organism>